<keyword evidence="1" id="KW-0732">Signal</keyword>
<keyword evidence="3" id="KW-1185">Reference proteome</keyword>
<proteinExistence type="predicted"/>
<reference evidence="2" key="1">
    <citation type="submission" date="2022-11" db="EMBL/GenBank/DDBJ databases">
        <authorList>
            <person name="Petersen C."/>
        </authorList>
    </citation>
    <scope>NUCLEOTIDE SEQUENCE</scope>
    <source>
        <strain evidence="2">IBT 26290</strain>
    </source>
</reference>
<dbReference type="Proteomes" id="UP001149163">
    <property type="component" value="Unassembled WGS sequence"/>
</dbReference>
<reference evidence="2" key="2">
    <citation type="journal article" date="2023" name="IMA Fungus">
        <title>Comparative genomic study of the Penicillium genus elucidates a diverse pangenome and 15 lateral gene transfer events.</title>
        <authorList>
            <person name="Petersen C."/>
            <person name="Sorensen T."/>
            <person name="Nielsen M.R."/>
            <person name="Sondergaard T.E."/>
            <person name="Sorensen J.L."/>
            <person name="Fitzpatrick D.A."/>
            <person name="Frisvad J.C."/>
            <person name="Nielsen K.L."/>
        </authorList>
    </citation>
    <scope>NUCLEOTIDE SEQUENCE</scope>
    <source>
        <strain evidence="2">IBT 26290</strain>
    </source>
</reference>
<evidence type="ECO:0000313" key="2">
    <source>
        <dbReference type="EMBL" id="KAJ5166212.1"/>
    </source>
</evidence>
<sequence length="129" mass="13492">MQLTYAAALASALFSSVVLAAPSEAGRKPVTATIQLANDQSGANANVVVPVDGVKRPVQELWGKTAIAHNGLVFASSAQMTAFQRTTVCTFTEESRLTASLSGQKTWVSLGRPVVDLCSAYVVCVCEGM</sequence>
<comment type="caution">
    <text evidence="2">The sequence shown here is derived from an EMBL/GenBank/DDBJ whole genome shotgun (WGS) entry which is preliminary data.</text>
</comment>
<feature type="signal peptide" evidence="1">
    <location>
        <begin position="1"/>
        <end position="20"/>
    </location>
</feature>
<name>A0A9W9LM67_9EURO</name>
<evidence type="ECO:0000313" key="3">
    <source>
        <dbReference type="Proteomes" id="UP001149163"/>
    </source>
</evidence>
<evidence type="ECO:0000256" key="1">
    <source>
        <dbReference type="SAM" id="SignalP"/>
    </source>
</evidence>
<organism evidence="2 3">
    <name type="scientific">Penicillium canariense</name>
    <dbReference type="NCBI Taxonomy" id="189055"/>
    <lineage>
        <taxon>Eukaryota</taxon>
        <taxon>Fungi</taxon>
        <taxon>Dikarya</taxon>
        <taxon>Ascomycota</taxon>
        <taxon>Pezizomycotina</taxon>
        <taxon>Eurotiomycetes</taxon>
        <taxon>Eurotiomycetidae</taxon>
        <taxon>Eurotiales</taxon>
        <taxon>Aspergillaceae</taxon>
        <taxon>Penicillium</taxon>
    </lineage>
</organism>
<dbReference type="EMBL" id="JAPQKN010000003">
    <property type="protein sequence ID" value="KAJ5166212.1"/>
    <property type="molecule type" value="Genomic_DNA"/>
</dbReference>
<feature type="chain" id="PRO_5040893686" evidence="1">
    <location>
        <begin position="21"/>
        <end position="129"/>
    </location>
</feature>
<accession>A0A9W9LM67</accession>
<dbReference type="GeneID" id="81426294"/>
<dbReference type="OrthoDB" id="3497702at2759"/>
<dbReference type="RefSeq" id="XP_056542673.1">
    <property type="nucleotide sequence ID" value="XM_056687118.1"/>
</dbReference>
<dbReference type="AlphaFoldDB" id="A0A9W9LM67"/>
<protein>
    <submittedName>
        <fullName evidence="2">Uncharacterized protein</fullName>
    </submittedName>
</protein>
<gene>
    <name evidence="2" type="ORF">N7482_004993</name>
</gene>